<organism evidence="2 3">
    <name type="scientific">Candida tropicalis (strain ATCC MYA-3404 / T1)</name>
    <name type="common">Yeast</name>
    <dbReference type="NCBI Taxonomy" id="294747"/>
    <lineage>
        <taxon>Eukaryota</taxon>
        <taxon>Fungi</taxon>
        <taxon>Dikarya</taxon>
        <taxon>Ascomycota</taxon>
        <taxon>Saccharomycotina</taxon>
        <taxon>Pichiomycetes</taxon>
        <taxon>Debaryomycetaceae</taxon>
        <taxon>Candida/Lodderomyces clade</taxon>
        <taxon>Candida</taxon>
    </lineage>
</organism>
<dbReference type="Proteomes" id="UP000002037">
    <property type="component" value="Unassembled WGS sequence"/>
</dbReference>
<dbReference type="HOGENOM" id="CLU_019572_0_0_1"/>
<dbReference type="GeneID" id="8298858"/>
<reference evidence="2 3" key="1">
    <citation type="journal article" date="2009" name="Nature">
        <title>Evolution of pathogenicity and sexual reproduction in eight Candida genomes.</title>
        <authorList>
            <person name="Butler G."/>
            <person name="Rasmussen M.D."/>
            <person name="Lin M.F."/>
            <person name="Santos M.A."/>
            <person name="Sakthikumar S."/>
            <person name="Munro C.A."/>
            <person name="Rheinbay E."/>
            <person name="Grabherr M."/>
            <person name="Forche A."/>
            <person name="Reedy J.L."/>
            <person name="Agrafioti I."/>
            <person name="Arnaud M.B."/>
            <person name="Bates S."/>
            <person name="Brown A.J."/>
            <person name="Brunke S."/>
            <person name="Costanzo M.C."/>
            <person name="Fitzpatrick D.A."/>
            <person name="de Groot P.W."/>
            <person name="Harris D."/>
            <person name="Hoyer L.L."/>
            <person name="Hube B."/>
            <person name="Klis F.M."/>
            <person name="Kodira C."/>
            <person name="Lennard N."/>
            <person name="Logue M.E."/>
            <person name="Martin R."/>
            <person name="Neiman A.M."/>
            <person name="Nikolaou E."/>
            <person name="Quail M.A."/>
            <person name="Quinn J."/>
            <person name="Santos M.C."/>
            <person name="Schmitzberger F.F."/>
            <person name="Sherlock G."/>
            <person name="Shah P."/>
            <person name="Silverstein K.A."/>
            <person name="Skrzypek M.S."/>
            <person name="Soll D."/>
            <person name="Staggs R."/>
            <person name="Stansfield I."/>
            <person name="Stumpf M.P."/>
            <person name="Sudbery P.E."/>
            <person name="Srikantha T."/>
            <person name="Zeng Q."/>
            <person name="Berman J."/>
            <person name="Berriman M."/>
            <person name="Heitman J."/>
            <person name="Gow N.A."/>
            <person name="Lorenz M.C."/>
            <person name="Birren B.W."/>
            <person name="Kellis M."/>
            <person name="Cuomo C.A."/>
        </authorList>
    </citation>
    <scope>NUCLEOTIDE SEQUENCE [LARGE SCALE GENOMIC DNA]</scope>
    <source>
        <strain evidence="3">ATCC MYA-3404 / T1</strain>
    </source>
</reference>
<evidence type="ECO:0000313" key="3">
    <source>
        <dbReference type="Proteomes" id="UP000002037"/>
    </source>
</evidence>
<dbReference type="EMBL" id="GG692400">
    <property type="protein sequence ID" value="EER31524.1"/>
    <property type="molecule type" value="Genomic_DNA"/>
</dbReference>
<dbReference type="RefSeq" id="XP_002550009.1">
    <property type="nucleotide sequence ID" value="XM_002549963.1"/>
</dbReference>
<sequence>MASNSDNEIIELIDQGNYNYAQTLLAKKIAKFPQKSLYYALQNKIFLKMGQKDLAIKKNIDLMNKVPSDPLTIEIMSEFFEEIGREKESSLVYENAIKKYPVSAENLCMNWFENSIAKKDFKLFNRIFMYLNKNKKSRLYTLWYAFSFHLLLKEGDNEKEKLYTSLGKKLLEGLQPFENVQEVYTYTLFLNSKEVEHVLQGIEMPLDLELKLLYMRSMEENESFTQLHKYAEELLFKDNFDDFDTWKLWIKSGQRIGKTFEELNNKVTDSTRNSLLLKIELDRLYGKNIDNSIQKYYNKFNNKLCCHPDLSQYDLPVSFVDQLKECTPDNAQLITIVNNRKFLNTKDNWDVYEKYSVSQGAEFDNNPVNELALRSILADLDGSNESIIQSIIIINELLKQDKYNYRLKLWLMKLYSRLNTGDLIFPIYNGLKIKMVQHETLNHYLTHVGPSKDGLKGFVDVFRFYLTSKEEMKYTIRQGFENGVFNKLESFINFGKRIENSISLNFTISKVLQTSLITGDEGYLNYFINYLLDNENLIVSEYTDNRDFKSEWNGLENTGILSISLKDNTIKLKLLIYLIIFHPGDSSKLFKLYNKITSNEKLTAFDNLLFRLYFNLLKITKIATLNPQESQSLFNYIQKNLKIDKLKILIPENLLSSELNENLANLVEFTKVVKLLAKRRSTATLNQLLVQIKPLSKEFKDLKLAEKQIELIDEMNFELPFQIDMDPIKQEIKHSIIDSTNILLNSL</sequence>
<dbReference type="GO" id="GO:0031416">
    <property type="term" value="C:NatB complex"/>
    <property type="evidence" value="ECO:0007669"/>
    <property type="project" value="TreeGrafter"/>
</dbReference>
<dbReference type="PANTHER" id="PTHR22767">
    <property type="entry name" value="N-TERMINAL ACETYLTRANSFERASE-RELATED"/>
    <property type="match status" value="1"/>
</dbReference>
<evidence type="ECO:0000313" key="2">
    <source>
        <dbReference type="EMBL" id="EER31524.1"/>
    </source>
</evidence>
<dbReference type="KEGG" id="ctp:CTRG_04306"/>
<accession>C5ME14</accession>
<evidence type="ECO:0008006" key="4">
    <source>
        <dbReference type="Google" id="ProtNLM"/>
    </source>
</evidence>
<comment type="similarity">
    <text evidence="1">Belongs to the MDM20/NAA25 family.</text>
</comment>
<dbReference type="PANTHER" id="PTHR22767:SF3">
    <property type="entry name" value="N-ALPHA-ACETYLTRANSFERASE 25, NATB AUXILIARY SUBUNIT"/>
    <property type="match status" value="1"/>
</dbReference>
<dbReference type="OrthoDB" id="1874341at2759"/>
<dbReference type="VEuPathDB" id="FungiDB:CTRG_04306"/>
<name>C5ME14_CANTT</name>
<keyword evidence="3" id="KW-1185">Reference proteome</keyword>
<evidence type="ECO:0000256" key="1">
    <source>
        <dbReference type="ARBA" id="ARBA00006298"/>
    </source>
</evidence>
<dbReference type="AlphaFoldDB" id="C5ME14"/>
<dbReference type="Pfam" id="PF09797">
    <property type="entry name" value="NatB_MDM20"/>
    <property type="match status" value="1"/>
</dbReference>
<dbReference type="InterPro" id="IPR019183">
    <property type="entry name" value="NAA25_NatB_aux_su"/>
</dbReference>
<dbReference type="STRING" id="294747.C5ME14"/>
<gene>
    <name evidence="2" type="ORF">CTRG_04306</name>
</gene>
<protein>
    <recommendedName>
        <fullName evidence="4">N-terminal acetyltransferase B complex subunit MDM20</fullName>
    </recommendedName>
</protein>
<dbReference type="eggNOG" id="KOG2053">
    <property type="taxonomic scope" value="Eukaryota"/>
</dbReference>
<proteinExistence type="inferred from homology"/>